<reference evidence="2 3" key="1">
    <citation type="submission" date="2018-04" db="EMBL/GenBank/DDBJ databases">
        <title>Novel Campyloabacter and Helicobacter Species and Strains.</title>
        <authorList>
            <person name="Mannion A.J."/>
            <person name="Shen Z."/>
            <person name="Fox J.G."/>
        </authorList>
    </citation>
    <scope>NUCLEOTIDE SEQUENCE [LARGE SCALE GENOMIC DNA]</scope>
    <source>
        <strain evidence="2 3">MIT 99-5101</strain>
    </source>
</reference>
<proteinExistence type="predicted"/>
<keyword evidence="3" id="KW-1185">Reference proteome</keyword>
<dbReference type="Proteomes" id="UP000256650">
    <property type="component" value="Unassembled WGS sequence"/>
</dbReference>
<protein>
    <submittedName>
        <fullName evidence="2">Uncharacterized protein</fullName>
    </submittedName>
</protein>
<dbReference type="RefSeq" id="WP_115551165.1">
    <property type="nucleotide sequence ID" value="NZ_CAOYUU010000015.1"/>
</dbReference>
<dbReference type="AlphaFoldDB" id="A0A3D8IH06"/>
<feature type="transmembrane region" description="Helical" evidence="1">
    <location>
        <begin position="39"/>
        <end position="60"/>
    </location>
</feature>
<name>A0A3D8IH06_9HELI</name>
<keyword evidence="1" id="KW-0812">Transmembrane</keyword>
<dbReference type="EMBL" id="NXLS01000002">
    <property type="protein sequence ID" value="RDU63841.1"/>
    <property type="molecule type" value="Genomic_DNA"/>
</dbReference>
<evidence type="ECO:0000313" key="2">
    <source>
        <dbReference type="EMBL" id="RDU63841.1"/>
    </source>
</evidence>
<keyword evidence="1" id="KW-1133">Transmembrane helix</keyword>
<evidence type="ECO:0000313" key="3">
    <source>
        <dbReference type="Proteomes" id="UP000256650"/>
    </source>
</evidence>
<gene>
    <name evidence="2" type="ORF">CQA43_03210</name>
</gene>
<accession>A0A3D8IH06</accession>
<sequence length="75" mass="8597">MFLQFKQTTINLILLKGYSCGGGGLLVEKLTSLNLKNPLLFLSSFGKFFLIILSYQILLGKQFFCNLHFRIIDKH</sequence>
<organism evidence="2 3">
    <name type="scientific">Helicobacter ganmani</name>
    <dbReference type="NCBI Taxonomy" id="60246"/>
    <lineage>
        <taxon>Bacteria</taxon>
        <taxon>Pseudomonadati</taxon>
        <taxon>Campylobacterota</taxon>
        <taxon>Epsilonproteobacteria</taxon>
        <taxon>Campylobacterales</taxon>
        <taxon>Helicobacteraceae</taxon>
        <taxon>Helicobacter</taxon>
    </lineage>
</organism>
<comment type="caution">
    <text evidence="2">The sequence shown here is derived from an EMBL/GenBank/DDBJ whole genome shotgun (WGS) entry which is preliminary data.</text>
</comment>
<keyword evidence="1" id="KW-0472">Membrane</keyword>
<evidence type="ECO:0000256" key="1">
    <source>
        <dbReference type="SAM" id="Phobius"/>
    </source>
</evidence>